<proteinExistence type="predicted"/>
<feature type="region of interest" description="Disordered" evidence="1">
    <location>
        <begin position="1"/>
        <end position="36"/>
    </location>
</feature>
<comment type="caution">
    <text evidence="2">The sequence shown here is derived from an EMBL/GenBank/DDBJ whole genome shotgun (WGS) entry which is preliminary data.</text>
</comment>
<feature type="compositionally biased region" description="Low complexity" evidence="1">
    <location>
        <begin position="14"/>
        <end position="29"/>
    </location>
</feature>
<gene>
    <name evidence="2" type="ORF">CI238_13294</name>
</gene>
<keyword evidence="3" id="KW-1185">Reference proteome</keyword>
<evidence type="ECO:0000313" key="3">
    <source>
        <dbReference type="Proteomes" id="UP000076584"/>
    </source>
</evidence>
<reference evidence="2 3" key="1">
    <citation type="submission" date="2015-06" db="EMBL/GenBank/DDBJ databases">
        <title>Survival trade-offs in plant roots during colonization by closely related pathogenic and mutualistic fungi.</title>
        <authorList>
            <person name="Hacquard S."/>
            <person name="Kracher B."/>
            <person name="Hiruma K."/>
            <person name="Weinman A."/>
            <person name="Muench P."/>
            <person name="Garrido Oter R."/>
            <person name="Ver Loren van Themaat E."/>
            <person name="Dallerey J.-F."/>
            <person name="Damm U."/>
            <person name="Henrissat B."/>
            <person name="Lespinet O."/>
            <person name="Thon M."/>
            <person name="Kemen E."/>
            <person name="McHardy A.C."/>
            <person name="Schulze-Lefert P."/>
            <person name="O'Connell R.J."/>
        </authorList>
    </citation>
    <scope>NUCLEOTIDE SEQUENCE [LARGE SCALE GENOMIC DNA]</scope>
    <source>
        <strain evidence="2 3">MAFF 238704</strain>
    </source>
</reference>
<dbReference type="AlphaFoldDB" id="A0A161VSE2"/>
<dbReference type="EMBL" id="LFIW01001948">
    <property type="protein sequence ID" value="KZL80244.1"/>
    <property type="molecule type" value="Genomic_DNA"/>
</dbReference>
<dbReference type="STRING" id="1573173.A0A161VSE2"/>
<name>A0A161VSE2_COLIC</name>
<organism evidence="2 3">
    <name type="scientific">Colletotrichum incanum</name>
    <name type="common">Soybean anthracnose fungus</name>
    <dbReference type="NCBI Taxonomy" id="1573173"/>
    <lineage>
        <taxon>Eukaryota</taxon>
        <taxon>Fungi</taxon>
        <taxon>Dikarya</taxon>
        <taxon>Ascomycota</taxon>
        <taxon>Pezizomycotina</taxon>
        <taxon>Sordariomycetes</taxon>
        <taxon>Hypocreomycetidae</taxon>
        <taxon>Glomerellales</taxon>
        <taxon>Glomerellaceae</taxon>
        <taxon>Colletotrichum</taxon>
        <taxon>Colletotrichum spaethianum species complex</taxon>
    </lineage>
</organism>
<dbReference type="Proteomes" id="UP000076584">
    <property type="component" value="Unassembled WGS sequence"/>
</dbReference>
<sequence>MNQAEAWTIDDASDSYSSNPSSSDSETSDPAPLTHISRLRPAGSALTFVPYADWEPERSYDGEPTIRYNVEWKLFVKNRGQAGESELDVVISPRKFWKHVLQPKVADASAGKPWKEDATKLILSVTDRKTGKITKRFPKLEVDWSFVTRQLREWSKFLDDGKKITITATFYYVCVDTGKSARRGATAIQEADLEARTVGLERGACIRQAYALMRCTGPPCTKGDHCWQSEGKHHRLLPHYVRMLADHLQAGRPLNGHDDVPDEFRRLVLEDEREREQREERDKSPFDLPRDDAVRAYTTWQQLQVGSEEQKEHYRTAQELTLAQGYDLNMLAANQERMYQFYTEHGILPGVAWLYRDMWEST</sequence>
<evidence type="ECO:0000256" key="1">
    <source>
        <dbReference type="SAM" id="MobiDB-lite"/>
    </source>
</evidence>
<protein>
    <submittedName>
        <fullName evidence="2">Uncharacterized protein</fullName>
    </submittedName>
</protein>
<accession>A0A161VSE2</accession>
<evidence type="ECO:0000313" key="2">
    <source>
        <dbReference type="EMBL" id="KZL80244.1"/>
    </source>
</evidence>